<evidence type="ECO:0000256" key="3">
    <source>
        <dbReference type="ARBA" id="ARBA00023014"/>
    </source>
</evidence>
<dbReference type="PROSITE" id="PS00198">
    <property type="entry name" value="4FE4S_FER_1"/>
    <property type="match status" value="2"/>
</dbReference>
<evidence type="ECO:0000259" key="4">
    <source>
        <dbReference type="PROSITE" id="PS51379"/>
    </source>
</evidence>
<keyword evidence="3" id="KW-0411">Iron-sulfur</keyword>
<dbReference type="InterPro" id="IPR009051">
    <property type="entry name" value="Helical_ferredxn"/>
</dbReference>
<dbReference type="GO" id="GO:0051536">
    <property type="term" value="F:iron-sulfur cluster binding"/>
    <property type="evidence" value="ECO:0007669"/>
    <property type="project" value="UniProtKB-KW"/>
</dbReference>
<keyword evidence="1" id="KW-0479">Metal-binding</keyword>
<evidence type="ECO:0000313" key="6">
    <source>
        <dbReference type="Proteomes" id="UP000516360"/>
    </source>
</evidence>
<protein>
    <submittedName>
        <fullName evidence="5">Cytochrome c</fullName>
    </submittedName>
</protein>
<proteinExistence type="predicted"/>
<dbReference type="Gene3D" id="1.10.1060.10">
    <property type="entry name" value="Alpha-helical ferredoxin"/>
    <property type="match status" value="1"/>
</dbReference>
<dbReference type="AlphaFoldDB" id="A0A7G1H0D3"/>
<reference evidence="5 6" key="1">
    <citation type="submission" date="2020-03" db="EMBL/GenBank/DDBJ databases">
        <title>Complete genome sequences of two sulfur-disproportionating bacterial strains T55J and Mzg5.</title>
        <authorList>
            <person name="Umezawa K."/>
            <person name="Kojima H."/>
            <person name="Kato Y."/>
            <person name="Fukui M."/>
        </authorList>
    </citation>
    <scope>NUCLEOTIDE SEQUENCE [LARGE SCALE GENOMIC DNA]</scope>
    <source>
        <strain evidence="5 6">T55J</strain>
    </source>
</reference>
<dbReference type="GO" id="GO:0046872">
    <property type="term" value="F:metal ion binding"/>
    <property type="evidence" value="ECO:0007669"/>
    <property type="project" value="UniProtKB-KW"/>
</dbReference>
<dbReference type="PROSITE" id="PS51379">
    <property type="entry name" value="4FE4S_FER_2"/>
    <property type="match status" value="2"/>
</dbReference>
<dbReference type="RefSeq" id="WP_203473038.1">
    <property type="nucleotide sequence ID" value="NZ_AP022873.1"/>
</dbReference>
<evidence type="ECO:0000256" key="2">
    <source>
        <dbReference type="ARBA" id="ARBA00023004"/>
    </source>
</evidence>
<feature type="domain" description="4Fe-4S ferredoxin-type" evidence="4">
    <location>
        <begin position="353"/>
        <end position="384"/>
    </location>
</feature>
<dbReference type="SUPFAM" id="SSF46548">
    <property type="entry name" value="alpha-helical ferredoxin"/>
    <property type="match status" value="1"/>
</dbReference>
<gene>
    <name evidence="5" type="ORF">JZK55_04730</name>
</gene>
<accession>A0A7G1H0D3</accession>
<organism evidence="5 6">
    <name type="scientific">Dissulfurispira thermophila</name>
    <dbReference type="NCBI Taxonomy" id="2715679"/>
    <lineage>
        <taxon>Bacteria</taxon>
        <taxon>Pseudomonadati</taxon>
        <taxon>Nitrospirota</taxon>
        <taxon>Thermodesulfovibrionia</taxon>
        <taxon>Thermodesulfovibrionales</taxon>
        <taxon>Dissulfurispiraceae</taxon>
        <taxon>Dissulfurispira</taxon>
    </lineage>
</organism>
<dbReference type="InterPro" id="IPR017900">
    <property type="entry name" value="4Fe4S_Fe_S_CS"/>
</dbReference>
<dbReference type="PANTHER" id="PTHR40447:SF1">
    <property type="entry name" value="ANAEROBIC SULFITE REDUCTASE SUBUNIT A"/>
    <property type="match status" value="1"/>
</dbReference>
<dbReference type="InterPro" id="IPR017896">
    <property type="entry name" value="4Fe4S_Fe-S-bd"/>
</dbReference>
<keyword evidence="6" id="KW-1185">Reference proteome</keyword>
<dbReference type="Proteomes" id="UP000516360">
    <property type="component" value="Chromosome"/>
</dbReference>
<evidence type="ECO:0000313" key="5">
    <source>
        <dbReference type="EMBL" id="BCB95551.1"/>
    </source>
</evidence>
<dbReference type="EMBL" id="AP022873">
    <property type="protein sequence ID" value="BCB95551.1"/>
    <property type="molecule type" value="Genomic_DNA"/>
</dbReference>
<dbReference type="KEGG" id="dtp:JZK55_04730"/>
<dbReference type="Pfam" id="PF17179">
    <property type="entry name" value="Fer4_22"/>
    <property type="match status" value="1"/>
</dbReference>
<evidence type="ECO:0000256" key="1">
    <source>
        <dbReference type="ARBA" id="ARBA00022723"/>
    </source>
</evidence>
<keyword evidence="2" id="KW-0408">Iron</keyword>
<dbReference type="PANTHER" id="PTHR40447">
    <property type="entry name" value="ANAEROBIC SULFITE REDUCTASE SUBUNIT A"/>
    <property type="match status" value="1"/>
</dbReference>
<name>A0A7G1H0D3_9BACT</name>
<sequence>MIRVKIKKEQLKLIFNRLKTSHKIIGPKINNDVIVLTEIADFYDIPFGYREQQGKGTYRLTKGSSQFFSFSVGPDSFKRFVNPPAREIFAFKKSKKRISIMSSNKSSAMSNEKSDSSQLAMVRVVQHSSSLPFLFVGMRACDIAALRLLDKVFLEGHVKDTFYDSIRRSSLIIGVNCLYPGDNCFCSSINTGPEIKDGFDMAITELDKSFLLEIGTPSVREMIDELPVENASNEDIAEKDSLIANCKKNMKKTIDISELPWLIYKSLEHPRWTDIANRCLACGNCTQVCPTCFCNSSYDYLQLSGISKKIPELSGTRIRSWDSCFSTNFARVHGGNFRPSRRARYRQWMSHKLSYWIEQFGSLGCVGCGRCITWCPVGIDITQELEVLKK</sequence>
<feature type="domain" description="4Fe-4S ferredoxin-type" evidence="4">
    <location>
        <begin position="268"/>
        <end position="300"/>
    </location>
</feature>